<dbReference type="AlphaFoldDB" id="A0A822ZQG2"/>
<keyword evidence="2" id="KW-1185">Reference proteome</keyword>
<evidence type="ECO:0000313" key="2">
    <source>
        <dbReference type="Proteomes" id="UP000607653"/>
    </source>
</evidence>
<reference evidence="1 2" key="1">
    <citation type="journal article" date="2020" name="Mol. Biol. Evol.">
        <title>Distinct Expression and Methylation Patterns for Genes with Different Fates following a Single Whole-Genome Duplication in Flowering Plants.</title>
        <authorList>
            <person name="Shi T."/>
            <person name="Rahmani R.S."/>
            <person name="Gugger P.F."/>
            <person name="Wang M."/>
            <person name="Li H."/>
            <person name="Zhang Y."/>
            <person name="Li Z."/>
            <person name="Wang Q."/>
            <person name="Van de Peer Y."/>
            <person name="Marchal K."/>
            <person name="Chen J."/>
        </authorList>
    </citation>
    <scope>NUCLEOTIDE SEQUENCE [LARGE SCALE GENOMIC DNA]</scope>
    <source>
        <tissue evidence="1">Leaf</tissue>
    </source>
</reference>
<gene>
    <name evidence="1" type="ORF">HUJ06_003905</name>
</gene>
<organism evidence="1 2">
    <name type="scientific">Nelumbo nucifera</name>
    <name type="common">Sacred lotus</name>
    <dbReference type="NCBI Taxonomy" id="4432"/>
    <lineage>
        <taxon>Eukaryota</taxon>
        <taxon>Viridiplantae</taxon>
        <taxon>Streptophyta</taxon>
        <taxon>Embryophyta</taxon>
        <taxon>Tracheophyta</taxon>
        <taxon>Spermatophyta</taxon>
        <taxon>Magnoliopsida</taxon>
        <taxon>Proteales</taxon>
        <taxon>Nelumbonaceae</taxon>
        <taxon>Nelumbo</taxon>
    </lineage>
</organism>
<evidence type="ECO:0000313" key="1">
    <source>
        <dbReference type="EMBL" id="DAD45675.1"/>
    </source>
</evidence>
<name>A0A822ZQG2_NELNU</name>
<sequence length="41" mass="4983">MDWWQKMIFPMRRVWVVVAARVRSRKNGEFSTQLLLRGCTE</sequence>
<comment type="caution">
    <text evidence="1">The sequence shown here is derived from an EMBL/GenBank/DDBJ whole genome shotgun (WGS) entry which is preliminary data.</text>
</comment>
<protein>
    <submittedName>
        <fullName evidence="1">Uncharacterized protein</fullName>
    </submittedName>
</protein>
<proteinExistence type="predicted"/>
<dbReference type="EMBL" id="DUZY01000007">
    <property type="protein sequence ID" value="DAD45675.1"/>
    <property type="molecule type" value="Genomic_DNA"/>
</dbReference>
<accession>A0A822ZQG2</accession>
<dbReference type="Proteomes" id="UP000607653">
    <property type="component" value="Unassembled WGS sequence"/>
</dbReference>